<organism evidence="1 2">
    <name type="scientific">Malus domestica</name>
    <name type="common">Apple</name>
    <name type="synonym">Pyrus malus</name>
    <dbReference type="NCBI Taxonomy" id="3750"/>
    <lineage>
        <taxon>Eukaryota</taxon>
        <taxon>Viridiplantae</taxon>
        <taxon>Streptophyta</taxon>
        <taxon>Embryophyta</taxon>
        <taxon>Tracheophyta</taxon>
        <taxon>Spermatophyta</taxon>
        <taxon>Magnoliopsida</taxon>
        <taxon>eudicotyledons</taxon>
        <taxon>Gunneridae</taxon>
        <taxon>Pentapetalae</taxon>
        <taxon>rosids</taxon>
        <taxon>fabids</taxon>
        <taxon>Rosales</taxon>
        <taxon>Rosaceae</taxon>
        <taxon>Amygdaloideae</taxon>
        <taxon>Maleae</taxon>
        <taxon>Malus</taxon>
    </lineage>
</organism>
<name>A0A498J5C0_MALDO</name>
<accession>A0A498J5C0</accession>
<proteinExistence type="predicted"/>
<reference evidence="1 2" key="1">
    <citation type="submission" date="2018-10" db="EMBL/GenBank/DDBJ databases">
        <title>A high-quality apple genome assembly.</title>
        <authorList>
            <person name="Hu J."/>
        </authorList>
    </citation>
    <scope>NUCLEOTIDE SEQUENCE [LARGE SCALE GENOMIC DNA]</scope>
    <source>
        <strain evidence="2">cv. HFTH1</strain>
        <tissue evidence="1">Young leaf</tissue>
    </source>
</reference>
<sequence>MAGYLHILHRYTATWQPSTTSLGFLEDVGPLLSMQMGGQTLEGLFQVFNSYAEELLPRAANEVSPLNQVAYKDDYVEDHQIGKTGILSKESGRGGLPAR</sequence>
<gene>
    <name evidence="1" type="ORF">DVH24_000661</name>
</gene>
<dbReference type="STRING" id="3750.A0A498J5C0"/>
<protein>
    <submittedName>
        <fullName evidence="1">Uncharacterized protein</fullName>
    </submittedName>
</protein>
<keyword evidence="2" id="KW-1185">Reference proteome</keyword>
<evidence type="ECO:0000313" key="2">
    <source>
        <dbReference type="Proteomes" id="UP000290289"/>
    </source>
</evidence>
<dbReference type="EMBL" id="RDQH01000335">
    <property type="protein sequence ID" value="RXH89062.1"/>
    <property type="molecule type" value="Genomic_DNA"/>
</dbReference>
<evidence type="ECO:0000313" key="1">
    <source>
        <dbReference type="EMBL" id="RXH89062.1"/>
    </source>
</evidence>
<comment type="caution">
    <text evidence="1">The sequence shown here is derived from an EMBL/GenBank/DDBJ whole genome shotgun (WGS) entry which is preliminary data.</text>
</comment>
<dbReference type="AlphaFoldDB" id="A0A498J5C0"/>
<dbReference type="Proteomes" id="UP000290289">
    <property type="component" value="Chromosome 9"/>
</dbReference>